<keyword evidence="2" id="KW-0808">Transferase</keyword>
<dbReference type="Pfam" id="PF00179">
    <property type="entry name" value="UQ_con"/>
    <property type="match status" value="1"/>
</dbReference>
<dbReference type="GO" id="GO:0061631">
    <property type="term" value="F:ubiquitin conjugating enzyme activity"/>
    <property type="evidence" value="ECO:0007669"/>
    <property type="project" value="UniProtKB-EC"/>
</dbReference>
<evidence type="ECO:0000256" key="6">
    <source>
        <dbReference type="SAM" id="MobiDB-lite"/>
    </source>
</evidence>
<dbReference type="PANTHER" id="PTHR46116">
    <property type="entry name" value="(E3-INDEPENDENT) E2 UBIQUITIN-CONJUGATING ENZYME"/>
    <property type="match status" value="1"/>
</dbReference>
<name>A0AA38ZDD7_VITRO</name>
<sequence length="511" mass="56902">MGDDYASQSSQSSISKKHKQNEVVLSDGIQIERDEGPTGLSNTEEKVVTGGNKGKSKIDCDETWQNQAKVALANDVGNPTSEAGSEDSPDPLKSFASGSSDLININGFNSDLSYHDDDAIDDDDDDDVSGYDDNDDFLYDDDYLKLQAQFDNVDIPPGVEASVPWLKDPTPSEKMPAVVDTSPPPSLQGQCAPVGSVSDPGEKEKKTVATSSSTVPAQFGDDNQDDVLGKYLFFKQFDTVEDFSDHHFSRMGFVGEQPPKNWAKKIQEEWKILEKDLPETIFVRVYEARMDLLRAVIVGPAGTPYHDGLFVFDALFPPNYPSVPPMVYYYSGGLRLNPNLYDCGKVCLSLLNTWNGKKTEMWIPGKSTMLQVLVSIQGLILNAKPFFNEPGYENMYVGEDGERRSKQYNEDVFILSLKTMVYTIRRPPKHFEDFVVGHFRQRAHDILVACKAYKEGSQVGSMVKEGTRDVNEHEMSTSHEFKEAVGKMMKTLVTNFIKNGSKDCEQFQVSA</sequence>
<dbReference type="FunFam" id="3.10.110.10:FF:000028">
    <property type="entry name" value="Probable ubiquitin-conjugating enzyme E2 23"/>
    <property type="match status" value="1"/>
</dbReference>
<organism evidence="8 9">
    <name type="scientific">Vitis rotundifolia</name>
    <name type="common">Muscadine grape</name>
    <dbReference type="NCBI Taxonomy" id="103349"/>
    <lineage>
        <taxon>Eukaryota</taxon>
        <taxon>Viridiplantae</taxon>
        <taxon>Streptophyta</taxon>
        <taxon>Embryophyta</taxon>
        <taxon>Tracheophyta</taxon>
        <taxon>Spermatophyta</taxon>
        <taxon>Magnoliopsida</taxon>
        <taxon>eudicotyledons</taxon>
        <taxon>Gunneridae</taxon>
        <taxon>Pentapetalae</taxon>
        <taxon>rosids</taxon>
        <taxon>Vitales</taxon>
        <taxon>Vitaceae</taxon>
        <taxon>Viteae</taxon>
        <taxon>Vitis</taxon>
    </lineage>
</organism>
<evidence type="ECO:0000313" key="8">
    <source>
        <dbReference type="EMBL" id="KAJ9686324.1"/>
    </source>
</evidence>
<dbReference type="PANTHER" id="PTHR46116:SF18">
    <property type="entry name" value="UBIQUITIN-CONJUGATING ENZYME E2 38 ISOFORM X1"/>
    <property type="match status" value="1"/>
</dbReference>
<keyword evidence="4" id="KW-0833">Ubl conjugation pathway</keyword>
<feature type="region of interest" description="Disordered" evidence="6">
    <location>
        <begin position="1"/>
        <end position="134"/>
    </location>
</feature>
<keyword evidence="5" id="KW-0067">ATP-binding</keyword>
<dbReference type="PROSITE" id="PS50127">
    <property type="entry name" value="UBC_2"/>
    <property type="match status" value="1"/>
</dbReference>
<evidence type="ECO:0000259" key="7">
    <source>
        <dbReference type="PROSITE" id="PS50127"/>
    </source>
</evidence>
<dbReference type="EC" id="2.3.2.23" evidence="1"/>
<evidence type="ECO:0000256" key="5">
    <source>
        <dbReference type="ARBA" id="ARBA00022840"/>
    </source>
</evidence>
<dbReference type="EMBL" id="JARBHA010000012">
    <property type="protein sequence ID" value="KAJ9686324.1"/>
    <property type="molecule type" value="Genomic_DNA"/>
</dbReference>
<comment type="caution">
    <text evidence="8">The sequence shown here is derived from an EMBL/GenBank/DDBJ whole genome shotgun (WGS) entry which is preliminary data.</text>
</comment>
<dbReference type="InterPro" id="IPR016135">
    <property type="entry name" value="UBQ-conjugating_enzyme/RWD"/>
</dbReference>
<dbReference type="Gene3D" id="3.10.110.10">
    <property type="entry name" value="Ubiquitin Conjugating Enzyme"/>
    <property type="match status" value="1"/>
</dbReference>
<dbReference type="SMART" id="SM00212">
    <property type="entry name" value="UBCc"/>
    <property type="match status" value="1"/>
</dbReference>
<evidence type="ECO:0000256" key="1">
    <source>
        <dbReference type="ARBA" id="ARBA00012486"/>
    </source>
</evidence>
<keyword evidence="3" id="KW-0547">Nucleotide-binding</keyword>
<dbReference type="AlphaFoldDB" id="A0AA38ZDD7"/>
<reference evidence="8 9" key="1">
    <citation type="journal article" date="2023" name="BMC Biotechnol.">
        <title>Vitis rotundifolia cv Carlos genome sequencing.</title>
        <authorList>
            <person name="Huff M."/>
            <person name="Hulse-Kemp A."/>
            <person name="Scheffler B."/>
            <person name="Youngblood R."/>
            <person name="Simpson S."/>
            <person name="Babiker E."/>
            <person name="Staton M."/>
        </authorList>
    </citation>
    <scope>NUCLEOTIDE SEQUENCE [LARGE SCALE GENOMIC DNA]</scope>
    <source>
        <tissue evidence="8">Leaf</tissue>
    </source>
</reference>
<gene>
    <name evidence="8" type="ORF">PVL29_015291</name>
</gene>
<feature type="compositionally biased region" description="Polar residues" evidence="6">
    <location>
        <begin position="96"/>
        <end position="112"/>
    </location>
</feature>
<dbReference type="CDD" id="cd23837">
    <property type="entry name" value="UBCc_UBE2O"/>
    <property type="match status" value="1"/>
</dbReference>
<evidence type="ECO:0000313" key="9">
    <source>
        <dbReference type="Proteomes" id="UP001168098"/>
    </source>
</evidence>
<accession>A0AA38ZDD7</accession>
<evidence type="ECO:0000256" key="3">
    <source>
        <dbReference type="ARBA" id="ARBA00022741"/>
    </source>
</evidence>
<dbReference type="Proteomes" id="UP001168098">
    <property type="component" value="Unassembled WGS sequence"/>
</dbReference>
<dbReference type="InterPro" id="IPR000608">
    <property type="entry name" value="UBC"/>
</dbReference>
<feature type="domain" description="UBC core" evidence="7">
    <location>
        <begin position="261"/>
        <end position="421"/>
    </location>
</feature>
<dbReference type="SUPFAM" id="SSF54495">
    <property type="entry name" value="UBC-like"/>
    <property type="match status" value="1"/>
</dbReference>
<protein>
    <recommendedName>
        <fullName evidence="1">E2 ubiquitin-conjugating enzyme</fullName>
        <ecNumber evidence="1">2.3.2.23</ecNumber>
    </recommendedName>
</protein>
<feature type="region of interest" description="Disordered" evidence="6">
    <location>
        <begin position="167"/>
        <end position="221"/>
    </location>
</feature>
<proteinExistence type="predicted"/>
<dbReference type="GO" id="GO:0005524">
    <property type="term" value="F:ATP binding"/>
    <property type="evidence" value="ECO:0007669"/>
    <property type="project" value="UniProtKB-KW"/>
</dbReference>
<feature type="compositionally biased region" description="Acidic residues" evidence="6">
    <location>
        <begin position="118"/>
        <end position="134"/>
    </location>
</feature>
<evidence type="ECO:0000256" key="2">
    <source>
        <dbReference type="ARBA" id="ARBA00022679"/>
    </source>
</evidence>
<keyword evidence="9" id="KW-1185">Reference proteome</keyword>
<evidence type="ECO:0000256" key="4">
    <source>
        <dbReference type="ARBA" id="ARBA00022786"/>
    </source>
</evidence>